<dbReference type="Gene3D" id="2.30.42.10">
    <property type="match status" value="1"/>
</dbReference>
<organism evidence="3">
    <name type="scientific">Intestinibacter bartlettii</name>
    <dbReference type="NCBI Taxonomy" id="261299"/>
    <lineage>
        <taxon>Bacteria</taxon>
        <taxon>Bacillati</taxon>
        <taxon>Bacillota</taxon>
        <taxon>Clostridia</taxon>
        <taxon>Peptostreptococcales</taxon>
        <taxon>Peptostreptococcaceae</taxon>
        <taxon>Intestinibacter</taxon>
    </lineage>
</organism>
<evidence type="ECO:0000256" key="1">
    <source>
        <dbReference type="SAM" id="Phobius"/>
    </source>
</evidence>
<keyword evidence="1" id="KW-1133">Transmembrane helix</keyword>
<dbReference type="InterPro" id="IPR008763">
    <property type="entry name" value="Peptidase_S55"/>
</dbReference>
<dbReference type="EC" id="3.4.21.116" evidence="3"/>
<dbReference type="SUPFAM" id="SSF50156">
    <property type="entry name" value="PDZ domain-like"/>
    <property type="match status" value="1"/>
</dbReference>
<name>A0A6N2ZCY7_9FIRM</name>
<evidence type="ECO:0000313" key="3">
    <source>
        <dbReference type="EMBL" id="VYT77515.1"/>
    </source>
</evidence>
<accession>A0A6N2ZCY7</accession>
<dbReference type="PROSITE" id="PS51494">
    <property type="entry name" value="SPOIVB"/>
    <property type="match status" value="1"/>
</dbReference>
<keyword evidence="1" id="KW-0472">Membrane</keyword>
<gene>
    <name evidence="3" type="primary">spoIVB_1</name>
    <name evidence="3" type="ORF">IBLFYP30_00050</name>
</gene>
<dbReference type="InterPro" id="IPR036034">
    <property type="entry name" value="PDZ_sf"/>
</dbReference>
<proteinExistence type="predicted"/>
<sequence>MQNRLGVIFIKRKQLIIFILAFVVVFLGMNYFKLSDNFLENKKYVYVFGNVVGIRANTEGVLVLGYEDNIQYIDKLKEGDNILYINDEKVNSSQDVYDILNKLKKNIVNIKFERSGKILTKSVKTKNEDGIYKLGFWVRDKITGIGTMTCYDPEKNQFYAIGHPIYDVDTQQVLKIKEGNIYNISNLEIIKGQDNKIGQIKGNFDIKNIIGNFKNNSNYGIEGNLNQNSINTDNKKRFQVASFKDIKLGKATILFASKDNEVKSYNILIKNIDKKSKILEVEIVDKELINYTGGIIQGMSGAPIIQNDKLIGSITYVLKKNPKKGFGIFIGEMIK</sequence>
<keyword evidence="3" id="KW-0378">Hydrolase</keyword>
<dbReference type="Pfam" id="PF05580">
    <property type="entry name" value="Peptidase_S55"/>
    <property type="match status" value="1"/>
</dbReference>
<dbReference type="AlphaFoldDB" id="A0A6N2ZCY7"/>
<dbReference type="RefSeq" id="WP_024038410.1">
    <property type="nucleotide sequence ID" value="NZ_CACRUE010000012.1"/>
</dbReference>
<feature type="transmembrane region" description="Helical" evidence="1">
    <location>
        <begin position="15"/>
        <end position="32"/>
    </location>
</feature>
<reference evidence="3" key="1">
    <citation type="submission" date="2019-11" db="EMBL/GenBank/DDBJ databases">
        <authorList>
            <person name="Feng L."/>
        </authorList>
    </citation>
    <scope>NUCLEOTIDE SEQUENCE</scope>
    <source>
        <strain evidence="3">IbartlettiiLFYP30</strain>
    </source>
</reference>
<protein>
    <submittedName>
        <fullName evidence="3">SpoIVB peptidase</fullName>
        <ecNumber evidence="3">3.4.21.116</ecNumber>
    </submittedName>
</protein>
<feature type="domain" description="Peptidase S55" evidence="2">
    <location>
        <begin position="116"/>
        <end position="335"/>
    </location>
</feature>
<dbReference type="GO" id="GO:0016787">
    <property type="term" value="F:hydrolase activity"/>
    <property type="evidence" value="ECO:0007669"/>
    <property type="project" value="UniProtKB-KW"/>
</dbReference>
<dbReference type="EMBL" id="CACRUE010000012">
    <property type="protein sequence ID" value="VYT77515.1"/>
    <property type="molecule type" value="Genomic_DNA"/>
</dbReference>
<keyword evidence="1" id="KW-0812">Transmembrane</keyword>
<evidence type="ECO:0000259" key="2">
    <source>
        <dbReference type="PROSITE" id="PS51494"/>
    </source>
</evidence>